<dbReference type="PANTHER" id="PTHR31639:SF256">
    <property type="entry name" value="OS07G0242900 PROTEIN"/>
    <property type="match status" value="1"/>
</dbReference>
<evidence type="ECO:0000259" key="1">
    <source>
        <dbReference type="Pfam" id="PF00646"/>
    </source>
</evidence>
<evidence type="ECO:0000313" key="3">
    <source>
        <dbReference type="Proteomes" id="UP001415857"/>
    </source>
</evidence>
<dbReference type="EMBL" id="JBBPBK010000012">
    <property type="protein sequence ID" value="KAK9273984.1"/>
    <property type="molecule type" value="Genomic_DNA"/>
</dbReference>
<keyword evidence="3" id="KW-1185">Reference proteome</keyword>
<dbReference type="SUPFAM" id="SSF81383">
    <property type="entry name" value="F-box domain"/>
    <property type="match status" value="1"/>
</dbReference>
<gene>
    <name evidence="2" type="ORF">L1049_018798</name>
</gene>
<dbReference type="Gene3D" id="1.20.1280.50">
    <property type="match status" value="1"/>
</dbReference>
<dbReference type="Proteomes" id="UP001415857">
    <property type="component" value="Unassembled WGS sequence"/>
</dbReference>
<reference evidence="2 3" key="1">
    <citation type="journal article" date="2024" name="Plant J.">
        <title>Genome sequences and population genomics reveal climatic adaptation and genomic divergence between two closely related sweetgum species.</title>
        <authorList>
            <person name="Xu W.Q."/>
            <person name="Ren C.Q."/>
            <person name="Zhang X.Y."/>
            <person name="Comes H.P."/>
            <person name="Liu X.H."/>
            <person name="Li Y.G."/>
            <person name="Kettle C.J."/>
            <person name="Jalonen R."/>
            <person name="Gaisberger H."/>
            <person name="Ma Y.Z."/>
            <person name="Qiu Y.X."/>
        </authorList>
    </citation>
    <scope>NUCLEOTIDE SEQUENCE [LARGE SCALE GENOMIC DNA]</scope>
    <source>
        <strain evidence="2">Hangzhou</strain>
    </source>
</reference>
<evidence type="ECO:0000313" key="2">
    <source>
        <dbReference type="EMBL" id="KAK9273984.1"/>
    </source>
</evidence>
<dbReference type="InterPro" id="IPR036047">
    <property type="entry name" value="F-box-like_dom_sf"/>
</dbReference>
<feature type="domain" description="F-box" evidence="1">
    <location>
        <begin position="11"/>
        <end position="49"/>
    </location>
</feature>
<sequence>MGNNTKTDDRISEFPEGILSHILSFLTLRDAAKASVLSPTWRYLCASTSKLSFDLFTVFGKNDRMGMCTRFYNLQENKLKFVKVVDQFLQLHRGPKIDSFRVCYCLGNESACHIDRWISFAVRMRTEKLELDTFFSFPKIAMSSSSSW</sequence>
<name>A0AAP0WMQ3_LIQFO</name>
<accession>A0AAP0WMQ3</accession>
<comment type="caution">
    <text evidence="2">The sequence shown here is derived from an EMBL/GenBank/DDBJ whole genome shotgun (WGS) entry which is preliminary data.</text>
</comment>
<proteinExistence type="predicted"/>
<protein>
    <recommendedName>
        <fullName evidence="1">F-box domain-containing protein</fullName>
    </recommendedName>
</protein>
<dbReference type="PANTHER" id="PTHR31639">
    <property type="entry name" value="F-BOX PROTEIN-LIKE"/>
    <property type="match status" value="1"/>
</dbReference>
<dbReference type="Pfam" id="PF00646">
    <property type="entry name" value="F-box"/>
    <property type="match status" value="1"/>
</dbReference>
<organism evidence="2 3">
    <name type="scientific">Liquidambar formosana</name>
    <name type="common">Formosan gum</name>
    <dbReference type="NCBI Taxonomy" id="63359"/>
    <lineage>
        <taxon>Eukaryota</taxon>
        <taxon>Viridiplantae</taxon>
        <taxon>Streptophyta</taxon>
        <taxon>Embryophyta</taxon>
        <taxon>Tracheophyta</taxon>
        <taxon>Spermatophyta</taxon>
        <taxon>Magnoliopsida</taxon>
        <taxon>eudicotyledons</taxon>
        <taxon>Gunneridae</taxon>
        <taxon>Pentapetalae</taxon>
        <taxon>Saxifragales</taxon>
        <taxon>Altingiaceae</taxon>
        <taxon>Liquidambar</taxon>
    </lineage>
</organism>
<dbReference type="AlphaFoldDB" id="A0AAP0WMQ3"/>
<dbReference type="InterPro" id="IPR001810">
    <property type="entry name" value="F-box_dom"/>
</dbReference>